<keyword evidence="1" id="KW-0472">Membrane</keyword>
<evidence type="ECO:0000313" key="2">
    <source>
        <dbReference type="EMBL" id="BAN02152.1"/>
    </source>
</evidence>
<dbReference type="RefSeq" id="WP_015441399.1">
    <property type="nucleotide sequence ID" value="NC_020520.1"/>
</dbReference>
<feature type="transmembrane region" description="Helical" evidence="1">
    <location>
        <begin position="143"/>
        <end position="163"/>
    </location>
</feature>
<feature type="transmembrane region" description="Helical" evidence="1">
    <location>
        <begin position="36"/>
        <end position="64"/>
    </location>
</feature>
<feature type="transmembrane region" description="Helical" evidence="1">
    <location>
        <begin position="6"/>
        <end position="24"/>
    </location>
</feature>
<reference evidence="2 3" key="1">
    <citation type="journal article" date="2013" name="Int. J. Syst. Evol. Microbiol.">
        <title>Ilumatobacter nonamiense sp. nov. and Ilumatobacter coccineum sp. nov., isolated from seashore sand.</title>
        <authorList>
            <person name="Matsumoto A."/>
            <person name="Kasai H."/>
            <person name="Matsuo Y."/>
            <person name="Shizuri Y."/>
            <person name="Ichikawa N."/>
            <person name="Fujita N."/>
            <person name="Omura S."/>
            <person name="Takahashi Y."/>
        </authorList>
    </citation>
    <scope>NUCLEOTIDE SEQUENCE [LARGE SCALE GENOMIC DNA]</scope>
    <source>
        <strain evidence="3">NBRC 103263 / KCTC 29153 / YM16-304</strain>
    </source>
</reference>
<evidence type="ECO:0000256" key="1">
    <source>
        <dbReference type="SAM" id="Phobius"/>
    </source>
</evidence>
<protein>
    <recommendedName>
        <fullName evidence="4">Rod shape-determining protein MreD</fullName>
    </recommendedName>
</protein>
<evidence type="ECO:0008006" key="4">
    <source>
        <dbReference type="Google" id="ProtNLM"/>
    </source>
</evidence>
<feature type="transmembrane region" description="Helical" evidence="1">
    <location>
        <begin position="76"/>
        <end position="95"/>
    </location>
</feature>
<sequence>MLAALYQSSLIRLVPVGMIVLALQRTLFVDLQISGVIVQLVLALVAAAGAVGGSEGGAIAGFTLGMMFDLVEGTPLGSTAIAFTLAGVVAGLLALIAADPQWWLLAIFVFFGAAAGEALLPVVRLFIGQRNPWPADMAKVVPIVAFSSMVISPIMVPVARWCLRVRGSEWTAPTTQDLI</sequence>
<dbReference type="OrthoDB" id="5243790at2"/>
<evidence type="ECO:0000313" key="3">
    <source>
        <dbReference type="Proteomes" id="UP000011863"/>
    </source>
</evidence>
<keyword evidence="1" id="KW-1133">Transmembrane helix</keyword>
<keyword evidence="3" id="KW-1185">Reference proteome</keyword>
<feature type="transmembrane region" description="Helical" evidence="1">
    <location>
        <begin position="102"/>
        <end position="123"/>
    </location>
</feature>
<dbReference type="AlphaFoldDB" id="A0A6C7E7Y3"/>
<dbReference type="Proteomes" id="UP000011863">
    <property type="component" value="Chromosome"/>
</dbReference>
<keyword evidence="1" id="KW-0812">Transmembrane</keyword>
<dbReference type="EMBL" id="AP012057">
    <property type="protein sequence ID" value="BAN02152.1"/>
    <property type="molecule type" value="Genomic_DNA"/>
</dbReference>
<organism evidence="2 3">
    <name type="scientific">Ilumatobacter coccineus (strain NBRC 103263 / KCTC 29153 / YM16-304)</name>
    <dbReference type="NCBI Taxonomy" id="1313172"/>
    <lineage>
        <taxon>Bacteria</taxon>
        <taxon>Bacillati</taxon>
        <taxon>Actinomycetota</taxon>
        <taxon>Acidimicrobiia</taxon>
        <taxon>Acidimicrobiales</taxon>
        <taxon>Ilumatobacteraceae</taxon>
        <taxon>Ilumatobacter</taxon>
    </lineage>
</organism>
<name>A0A6C7E7Y3_ILUCY</name>
<proteinExistence type="predicted"/>
<accession>A0A6C7E7Y3</accession>
<dbReference type="KEGG" id="aym:YM304_18380"/>
<gene>
    <name evidence="2" type="ORF">YM304_18380</name>
</gene>